<evidence type="ECO:0000313" key="1">
    <source>
        <dbReference type="EMBL" id="KAK7481157.1"/>
    </source>
</evidence>
<keyword evidence="2" id="KW-1185">Reference proteome</keyword>
<accession>A0ABD0K309</accession>
<dbReference type="Proteomes" id="UP001519460">
    <property type="component" value="Unassembled WGS sequence"/>
</dbReference>
<name>A0ABD0K309_9CAEN</name>
<protein>
    <submittedName>
        <fullName evidence="1">Uncharacterized protein</fullName>
    </submittedName>
</protein>
<proteinExistence type="predicted"/>
<dbReference type="AlphaFoldDB" id="A0ABD0K309"/>
<reference evidence="1 2" key="1">
    <citation type="journal article" date="2023" name="Sci. Data">
        <title>Genome assembly of the Korean intertidal mud-creeper Batillaria attramentaria.</title>
        <authorList>
            <person name="Patra A.K."/>
            <person name="Ho P.T."/>
            <person name="Jun S."/>
            <person name="Lee S.J."/>
            <person name="Kim Y."/>
            <person name="Won Y.J."/>
        </authorList>
    </citation>
    <scope>NUCLEOTIDE SEQUENCE [LARGE SCALE GENOMIC DNA]</scope>
    <source>
        <strain evidence="1">Wonlab-2016</strain>
    </source>
</reference>
<evidence type="ECO:0000313" key="2">
    <source>
        <dbReference type="Proteomes" id="UP001519460"/>
    </source>
</evidence>
<sequence>MICRKSGIKEASMKNCGFFRKGGFLTSGLSGWIYNFVESAMSQNLPYTLEKPRYKRCLKPWLCFHVALHSPTTGDYPTV</sequence>
<gene>
    <name evidence="1" type="ORF">BaRGS_00027590</name>
</gene>
<dbReference type="EMBL" id="JACVVK020000266">
    <property type="protein sequence ID" value="KAK7481157.1"/>
    <property type="molecule type" value="Genomic_DNA"/>
</dbReference>
<comment type="caution">
    <text evidence="1">The sequence shown here is derived from an EMBL/GenBank/DDBJ whole genome shotgun (WGS) entry which is preliminary data.</text>
</comment>
<organism evidence="1 2">
    <name type="scientific">Batillaria attramentaria</name>
    <dbReference type="NCBI Taxonomy" id="370345"/>
    <lineage>
        <taxon>Eukaryota</taxon>
        <taxon>Metazoa</taxon>
        <taxon>Spiralia</taxon>
        <taxon>Lophotrochozoa</taxon>
        <taxon>Mollusca</taxon>
        <taxon>Gastropoda</taxon>
        <taxon>Caenogastropoda</taxon>
        <taxon>Sorbeoconcha</taxon>
        <taxon>Cerithioidea</taxon>
        <taxon>Batillariidae</taxon>
        <taxon>Batillaria</taxon>
    </lineage>
</organism>